<evidence type="ECO:0000313" key="2">
    <source>
        <dbReference type="EMBL" id="CAD6342746.1"/>
    </source>
</evidence>
<sequence>MDFTDGIEKLRANMSAEYDRAYDTLRSDHSVSPGSPGLSRRSASSSSGSGLAFIPLDPEVQLPPGNGR</sequence>
<comment type="caution">
    <text evidence="2">The sequence shown here is derived from an EMBL/GenBank/DDBJ whole genome shotgun (WGS) entry which is preliminary data.</text>
</comment>
<dbReference type="EMBL" id="CAJGYO010000593">
    <property type="protein sequence ID" value="CAD6342746.1"/>
    <property type="molecule type" value="Genomic_DNA"/>
</dbReference>
<feature type="region of interest" description="Disordered" evidence="1">
    <location>
        <begin position="26"/>
        <end position="68"/>
    </location>
</feature>
<organism evidence="2 3">
    <name type="scientific">Miscanthus lutarioriparius</name>
    <dbReference type="NCBI Taxonomy" id="422564"/>
    <lineage>
        <taxon>Eukaryota</taxon>
        <taxon>Viridiplantae</taxon>
        <taxon>Streptophyta</taxon>
        <taxon>Embryophyta</taxon>
        <taxon>Tracheophyta</taxon>
        <taxon>Spermatophyta</taxon>
        <taxon>Magnoliopsida</taxon>
        <taxon>Liliopsida</taxon>
        <taxon>Poales</taxon>
        <taxon>Poaceae</taxon>
        <taxon>PACMAD clade</taxon>
        <taxon>Panicoideae</taxon>
        <taxon>Andropogonodae</taxon>
        <taxon>Andropogoneae</taxon>
        <taxon>Saccharinae</taxon>
        <taxon>Miscanthus</taxon>
    </lineage>
</organism>
<feature type="compositionally biased region" description="Low complexity" evidence="1">
    <location>
        <begin position="32"/>
        <end position="52"/>
    </location>
</feature>
<evidence type="ECO:0000256" key="1">
    <source>
        <dbReference type="SAM" id="MobiDB-lite"/>
    </source>
</evidence>
<keyword evidence="3" id="KW-1185">Reference proteome</keyword>
<dbReference type="Proteomes" id="UP000604825">
    <property type="component" value="Unassembled WGS sequence"/>
</dbReference>
<evidence type="ECO:0000313" key="3">
    <source>
        <dbReference type="Proteomes" id="UP000604825"/>
    </source>
</evidence>
<protein>
    <submittedName>
        <fullName evidence="2">Uncharacterized protein</fullName>
    </submittedName>
</protein>
<name>A0A811SKR0_9POAL</name>
<accession>A0A811SKR0</accession>
<dbReference type="OrthoDB" id="10071381at2759"/>
<dbReference type="AlphaFoldDB" id="A0A811SKR0"/>
<reference evidence="2" key="1">
    <citation type="submission" date="2020-10" db="EMBL/GenBank/DDBJ databases">
        <authorList>
            <person name="Han B."/>
            <person name="Lu T."/>
            <person name="Zhao Q."/>
            <person name="Huang X."/>
            <person name="Zhao Y."/>
        </authorList>
    </citation>
    <scope>NUCLEOTIDE SEQUENCE</scope>
</reference>
<gene>
    <name evidence="2" type="ORF">NCGR_LOCUS66844</name>
</gene>
<proteinExistence type="predicted"/>